<feature type="compositionally biased region" description="Basic and acidic residues" evidence="1">
    <location>
        <begin position="65"/>
        <end position="84"/>
    </location>
</feature>
<dbReference type="Gene3D" id="2.40.320.10">
    <property type="entry name" value="Hypothetical Protein Pfu-838710-001"/>
    <property type="match status" value="1"/>
</dbReference>
<dbReference type="SUPFAM" id="SSF55154">
    <property type="entry name" value="CYTH-like phosphatases"/>
    <property type="match status" value="1"/>
</dbReference>
<comment type="caution">
    <text evidence="3">The sequence shown here is derived from an EMBL/GenBank/DDBJ whole genome shotgun (WGS) entry which is preliminary data.</text>
</comment>
<feature type="region of interest" description="Disordered" evidence="1">
    <location>
        <begin position="64"/>
        <end position="94"/>
    </location>
</feature>
<keyword evidence="4" id="KW-1185">Reference proteome</keyword>
<name>A0A498C2C0_9MICO</name>
<dbReference type="InterPro" id="IPR033469">
    <property type="entry name" value="CYTH-like_dom_sf"/>
</dbReference>
<dbReference type="InterPro" id="IPR023577">
    <property type="entry name" value="CYTH_domain"/>
</dbReference>
<dbReference type="Proteomes" id="UP000273158">
    <property type="component" value="Unassembled WGS sequence"/>
</dbReference>
<dbReference type="SMART" id="SM01118">
    <property type="entry name" value="CYTH"/>
    <property type="match status" value="1"/>
</dbReference>
<dbReference type="OrthoDB" id="9777271at2"/>
<evidence type="ECO:0000259" key="2">
    <source>
        <dbReference type="SMART" id="SM01118"/>
    </source>
</evidence>
<dbReference type="AlphaFoldDB" id="A0A498C2C0"/>
<sequence length="210" mass="22085">MSAAVSLEIERKYDVDPDTPLPDWAALPGVDAVDAPEARALDARYLDTPDARLAGALTALRRRTGGPDEGWHVKRSTPEGKLETHWPLGEDPTDPDADPVVPDAVLAELAAVAPGPFAVIARIRNARTAYALRDAAGGLVAEFVDDHVTATDRRRDVETTWREWELELGPAAPQDAAARAALFAAADALVAAAGGRVSASASKLGRALGV</sequence>
<reference evidence="3 4" key="1">
    <citation type="journal article" date="2015" name="Stand. Genomic Sci.">
        <title>Genomic Encyclopedia of Bacterial and Archaeal Type Strains, Phase III: the genomes of soil and plant-associated and newly described type strains.</title>
        <authorList>
            <person name="Whitman W.B."/>
            <person name="Woyke T."/>
            <person name="Klenk H.P."/>
            <person name="Zhou Y."/>
            <person name="Lilburn T.G."/>
            <person name="Beck B.J."/>
            <person name="De Vos P."/>
            <person name="Vandamme P."/>
            <person name="Eisen J.A."/>
            <person name="Garrity G."/>
            <person name="Hugenholtz P."/>
            <person name="Kyrpides N.C."/>
        </authorList>
    </citation>
    <scope>NUCLEOTIDE SEQUENCE [LARGE SCALE GENOMIC DNA]</scope>
    <source>
        <strain evidence="3 4">S2T63</strain>
    </source>
</reference>
<evidence type="ECO:0000313" key="4">
    <source>
        <dbReference type="Proteomes" id="UP000273158"/>
    </source>
</evidence>
<protein>
    <submittedName>
        <fullName evidence="3">CYTH domain-containing protein</fullName>
    </submittedName>
</protein>
<proteinExistence type="predicted"/>
<gene>
    <name evidence="3" type="ORF">C7474_1846</name>
</gene>
<feature type="domain" description="CYTH" evidence="2">
    <location>
        <begin position="6"/>
        <end position="207"/>
    </location>
</feature>
<evidence type="ECO:0000313" key="3">
    <source>
        <dbReference type="EMBL" id="RLK49685.1"/>
    </source>
</evidence>
<accession>A0A498C2C0</accession>
<dbReference type="Pfam" id="PF01928">
    <property type="entry name" value="CYTH"/>
    <property type="match status" value="1"/>
</dbReference>
<dbReference type="EMBL" id="RCDB01000002">
    <property type="protein sequence ID" value="RLK49685.1"/>
    <property type="molecule type" value="Genomic_DNA"/>
</dbReference>
<dbReference type="CDD" id="cd07374">
    <property type="entry name" value="CYTH-like_Pase"/>
    <property type="match status" value="1"/>
</dbReference>
<dbReference type="RefSeq" id="WP_121059123.1">
    <property type="nucleotide sequence ID" value="NZ_RCDB01000002.1"/>
</dbReference>
<evidence type="ECO:0000256" key="1">
    <source>
        <dbReference type="SAM" id="MobiDB-lite"/>
    </source>
</evidence>
<organism evidence="3 4">
    <name type="scientific">Microbacterium telephonicum</name>
    <dbReference type="NCBI Taxonomy" id="1714841"/>
    <lineage>
        <taxon>Bacteria</taxon>
        <taxon>Bacillati</taxon>
        <taxon>Actinomycetota</taxon>
        <taxon>Actinomycetes</taxon>
        <taxon>Micrococcales</taxon>
        <taxon>Microbacteriaceae</taxon>
        <taxon>Microbacterium</taxon>
    </lineage>
</organism>